<feature type="compositionally biased region" description="Low complexity" evidence="1">
    <location>
        <begin position="53"/>
        <end position="62"/>
    </location>
</feature>
<dbReference type="Proteomes" id="UP000186309">
    <property type="component" value="Chromosome"/>
</dbReference>
<protein>
    <submittedName>
        <fullName evidence="2">Uncharacterized protein</fullName>
    </submittedName>
</protein>
<dbReference type="RefSeq" id="WP_076343575.1">
    <property type="nucleotide sequence ID" value="NZ_CP019082.1"/>
</dbReference>
<evidence type="ECO:0000313" key="2">
    <source>
        <dbReference type="EMBL" id="APW59386.1"/>
    </source>
</evidence>
<sequence length="86" mass="9440">MINPRNSHTPLPDDRRKRCPICRQTVYSAAGIHPQCAIKQADPWRPASATPSPELEQQPEVVEAEAPAPVVVPAPALTAKRRVKQV</sequence>
<proteinExistence type="predicted"/>
<feature type="region of interest" description="Disordered" evidence="1">
    <location>
        <begin position="42"/>
        <end position="62"/>
    </location>
</feature>
<gene>
    <name evidence="2" type="ORF">BSF38_00809</name>
</gene>
<evidence type="ECO:0000313" key="3">
    <source>
        <dbReference type="Proteomes" id="UP000186309"/>
    </source>
</evidence>
<dbReference type="OrthoDB" id="291818at2"/>
<reference evidence="3" key="1">
    <citation type="submission" date="2016-12" db="EMBL/GenBank/DDBJ databases">
        <title>Comparative genomics of four Isosphaeraceae planctomycetes: a common pool of plasmids and glycoside hydrolase genes.</title>
        <authorList>
            <person name="Ivanova A."/>
        </authorList>
    </citation>
    <scope>NUCLEOTIDE SEQUENCE [LARGE SCALE GENOMIC DNA]</scope>
    <source>
        <strain evidence="3">PX4</strain>
    </source>
</reference>
<dbReference type="KEGG" id="pbor:BSF38_00809"/>
<keyword evidence="3" id="KW-1185">Reference proteome</keyword>
<organism evidence="2 3">
    <name type="scientific">Paludisphaera borealis</name>
    <dbReference type="NCBI Taxonomy" id="1387353"/>
    <lineage>
        <taxon>Bacteria</taxon>
        <taxon>Pseudomonadati</taxon>
        <taxon>Planctomycetota</taxon>
        <taxon>Planctomycetia</taxon>
        <taxon>Isosphaerales</taxon>
        <taxon>Isosphaeraceae</taxon>
        <taxon>Paludisphaera</taxon>
    </lineage>
</organism>
<accession>A0A1U7CKF5</accession>
<name>A0A1U7CKF5_9BACT</name>
<dbReference type="EMBL" id="CP019082">
    <property type="protein sequence ID" value="APW59386.1"/>
    <property type="molecule type" value="Genomic_DNA"/>
</dbReference>
<evidence type="ECO:0000256" key="1">
    <source>
        <dbReference type="SAM" id="MobiDB-lite"/>
    </source>
</evidence>
<dbReference type="AlphaFoldDB" id="A0A1U7CKF5"/>